<dbReference type="GO" id="GO:0005249">
    <property type="term" value="F:voltage-gated potassium channel activity"/>
    <property type="evidence" value="ECO:0007669"/>
    <property type="project" value="TreeGrafter"/>
</dbReference>
<keyword evidence="5" id="KW-0406">Ion transport</keyword>
<keyword evidence="4 7" id="KW-1133">Transmembrane helix</keyword>
<dbReference type="Pfam" id="PF00027">
    <property type="entry name" value="cNMP_binding"/>
    <property type="match status" value="1"/>
</dbReference>
<dbReference type="InterPro" id="IPR018490">
    <property type="entry name" value="cNMP-bd_dom_sf"/>
</dbReference>
<dbReference type="KEGG" id="tet:TTHERM_01338520"/>
<dbReference type="HOGENOM" id="CLU_409118_0_0_1"/>
<feature type="transmembrane region" description="Helical" evidence="7">
    <location>
        <begin position="382"/>
        <end position="400"/>
    </location>
</feature>
<dbReference type="PANTHER" id="PTHR10217:SF435">
    <property type="entry name" value="POTASSIUM VOLTAGE-GATED CHANNEL PROTEIN EAG"/>
    <property type="match status" value="1"/>
</dbReference>
<keyword evidence="10" id="KW-1185">Reference proteome</keyword>
<proteinExistence type="predicted"/>
<dbReference type="Gene3D" id="1.10.287.630">
    <property type="entry name" value="Helix hairpin bin"/>
    <property type="match status" value="1"/>
</dbReference>
<dbReference type="PANTHER" id="PTHR10217">
    <property type="entry name" value="VOLTAGE AND LIGAND GATED POTASSIUM CHANNEL"/>
    <property type="match status" value="1"/>
</dbReference>
<evidence type="ECO:0000256" key="6">
    <source>
        <dbReference type="ARBA" id="ARBA00023136"/>
    </source>
</evidence>
<dbReference type="SUPFAM" id="SSF51206">
    <property type="entry name" value="cAMP-binding domain-like"/>
    <property type="match status" value="1"/>
</dbReference>
<evidence type="ECO:0000259" key="8">
    <source>
        <dbReference type="PROSITE" id="PS50042"/>
    </source>
</evidence>
<comment type="subcellular location">
    <subcellularLocation>
        <location evidence="1">Membrane</location>
        <topology evidence="1">Multi-pass membrane protein</topology>
    </subcellularLocation>
</comment>
<evidence type="ECO:0000256" key="3">
    <source>
        <dbReference type="ARBA" id="ARBA00022692"/>
    </source>
</evidence>
<dbReference type="AlphaFoldDB" id="Q229S7"/>
<dbReference type="OrthoDB" id="415460at2759"/>
<evidence type="ECO:0000256" key="7">
    <source>
        <dbReference type="SAM" id="Phobius"/>
    </source>
</evidence>
<evidence type="ECO:0000256" key="2">
    <source>
        <dbReference type="ARBA" id="ARBA00022448"/>
    </source>
</evidence>
<reference evidence="10" key="1">
    <citation type="journal article" date="2006" name="PLoS Biol.">
        <title>Macronuclear genome sequence of the ciliate Tetrahymena thermophila, a model eukaryote.</title>
        <authorList>
            <person name="Eisen J.A."/>
            <person name="Coyne R.S."/>
            <person name="Wu M."/>
            <person name="Wu D."/>
            <person name="Thiagarajan M."/>
            <person name="Wortman J.R."/>
            <person name="Badger J.H."/>
            <person name="Ren Q."/>
            <person name="Amedeo P."/>
            <person name="Jones K.M."/>
            <person name="Tallon L.J."/>
            <person name="Delcher A.L."/>
            <person name="Salzberg S.L."/>
            <person name="Silva J.C."/>
            <person name="Haas B.J."/>
            <person name="Majoros W.H."/>
            <person name="Farzad M."/>
            <person name="Carlton J.M."/>
            <person name="Smith R.K. Jr."/>
            <person name="Garg J."/>
            <person name="Pearlman R.E."/>
            <person name="Karrer K.M."/>
            <person name="Sun L."/>
            <person name="Manning G."/>
            <person name="Elde N.C."/>
            <person name="Turkewitz A.P."/>
            <person name="Asai D.J."/>
            <person name="Wilkes D.E."/>
            <person name="Wang Y."/>
            <person name="Cai H."/>
            <person name="Collins K."/>
            <person name="Stewart B.A."/>
            <person name="Lee S.R."/>
            <person name="Wilamowska K."/>
            <person name="Weinberg Z."/>
            <person name="Ruzzo W.L."/>
            <person name="Wloga D."/>
            <person name="Gaertig J."/>
            <person name="Frankel J."/>
            <person name="Tsao C.-C."/>
            <person name="Gorovsky M.A."/>
            <person name="Keeling P.J."/>
            <person name="Waller R.F."/>
            <person name="Patron N.J."/>
            <person name="Cherry J.M."/>
            <person name="Stover N.A."/>
            <person name="Krieger C.J."/>
            <person name="del Toro C."/>
            <person name="Ryder H.F."/>
            <person name="Williamson S.C."/>
            <person name="Barbeau R.A."/>
            <person name="Hamilton E.P."/>
            <person name="Orias E."/>
        </authorList>
    </citation>
    <scope>NUCLEOTIDE SEQUENCE [LARGE SCALE GENOMIC DNA]</scope>
    <source>
        <strain evidence="10">SB210</strain>
    </source>
</reference>
<name>Q229S7_TETTS</name>
<evidence type="ECO:0000313" key="9">
    <source>
        <dbReference type="EMBL" id="EAR82048.2"/>
    </source>
</evidence>
<dbReference type="Pfam" id="PF00520">
    <property type="entry name" value="Ion_trans"/>
    <property type="match status" value="1"/>
</dbReference>
<feature type="transmembrane region" description="Helical" evidence="7">
    <location>
        <begin position="342"/>
        <end position="362"/>
    </location>
</feature>
<dbReference type="InterPro" id="IPR014710">
    <property type="entry name" value="RmlC-like_jellyroll"/>
</dbReference>
<evidence type="ECO:0000256" key="5">
    <source>
        <dbReference type="ARBA" id="ARBA00023065"/>
    </source>
</evidence>
<keyword evidence="3 7" id="KW-0812">Transmembrane</keyword>
<dbReference type="Proteomes" id="UP000009168">
    <property type="component" value="Unassembled WGS sequence"/>
</dbReference>
<dbReference type="GO" id="GO:0005886">
    <property type="term" value="C:plasma membrane"/>
    <property type="evidence" value="ECO:0007669"/>
    <property type="project" value="TreeGrafter"/>
</dbReference>
<sequence>MSIYYLQDQLSERKNLDSNSFSTNQNYNEANSQFNNSLRDGGLKRRHLLDLNPMEEINNRCDDYSDINRSQTIENVLAASFINSNNVNNNSHINIKSNVNINLDQFKNGQNELYGHLEPSKLMFTSWQKSPQDTNCYQSQYLQPANQKVEEAQQLAHIKSGEHVPSLNIDTRLKSMDTFLPHSRSDAIEIERQNIRSSKLEIQNTNNHLDMKSEERKSNVIRVVGSKQHLTSNSKLNIDLRQEQRRKSKKNIQYFMLFKRTNLVNKFVNNIKNKASGYIFRRFKSRQFEILEDLSTDFQYYENKGLILPTILTIHQSMLIPIRNAINSFLDSSTFIIQPESIVTVIWEIFAIIAYLMLIIILPIDNNFDLKALEKYQFIHQIPLIIIPIEILLKLSTAVYKRGMIMENRRQIFKKFFKNDAKFDLTTLLIYTISQFGSQFNFLEYVITIKIIQVIASFKNLVHKFDREMKYSVLAKIVTLIIVILTFSHTQATIFVRIGLYERDQKLNSWIDLLQSNPTDTQIYISSIYWSIITMATIGYGDLHPVTDIEMIYVSIISLISSGIFGYSLNQIGQIVDSFEKKSEEFNRDMQILNKQMNQRNLNSKLQHKVRKYFEYLHKEDQIDDDKGNQMISNLPTSMKQNILFDINHKILYAQKAFSLNFSKQFLNLLALEMKTLKLGPEVDLFTNSETDDRCYFILKGQVEVYINLSNRQKTCYILKKGDMFGEIEFLCQQQRIKCAKTLNVVTLLYIDYKDFIRCIKNFDQDFEKYSMIKDKARLYNNLEGLDRKCLSCKKFNHQFVSCPQLQYWPNMDKLIHECNKSYFQERSNEIVRKEKNKINAIKEQRQVSGYINRIYFRNGEEEEDYDNDETGNNNDRNDETLSYSKQQIDNCAPQYKFTQAQTINQTEDYLTEEAQLSSTNIQIPKQFQIYHRIFNYQVIYIFISTNQQQSFVMNRNKSVSILENDILKRANSRKFSKKLSIKKDKKKNTLILLGNMQYDEEALSPSKRIKINLDSSQIDILAAGLNQSFNLQPTINSLTHINTASIQQQNNTLQNIPLPSTQVANQSLFSQQNQKQQQQNSSFNQPQNINSIQLIPQYKIQNNNGSNQDNNTNILMPQIDLDIYKTFSKIEGNHTNSRNTKTLYEGNIYGHSERQINFGPQSFDLMKIYKIYFPHNNVNLVIKRYQTFMKQTSSMYQTQNNKRKKLHRY</sequence>
<feature type="domain" description="Cyclic nucleotide-binding" evidence="8">
    <location>
        <begin position="658"/>
        <end position="760"/>
    </location>
</feature>
<dbReference type="Gene3D" id="2.60.120.10">
    <property type="entry name" value="Jelly Rolls"/>
    <property type="match status" value="1"/>
</dbReference>
<organism evidence="9 10">
    <name type="scientific">Tetrahymena thermophila (strain SB210)</name>
    <dbReference type="NCBI Taxonomy" id="312017"/>
    <lineage>
        <taxon>Eukaryota</taxon>
        <taxon>Sar</taxon>
        <taxon>Alveolata</taxon>
        <taxon>Ciliophora</taxon>
        <taxon>Intramacronucleata</taxon>
        <taxon>Oligohymenophorea</taxon>
        <taxon>Hymenostomatida</taxon>
        <taxon>Tetrahymenina</taxon>
        <taxon>Tetrahymenidae</taxon>
        <taxon>Tetrahymena</taxon>
    </lineage>
</organism>
<dbReference type="GO" id="GO:0042391">
    <property type="term" value="P:regulation of membrane potential"/>
    <property type="evidence" value="ECO:0007669"/>
    <property type="project" value="TreeGrafter"/>
</dbReference>
<evidence type="ECO:0000313" key="10">
    <source>
        <dbReference type="Proteomes" id="UP000009168"/>
    </source>
</evidence>
<evidence type="ECO:0000256" key="4">
    <source>
        <dbReference type="ARBA" id="ARBA00022989"/>
    </source>
</evidence>
<protein>
    <submittedName>
        <fullName evidence="9">Zinc knuckle protein</fullName>
    </submittedName>
</protein>
<dbReference type="InterPro" id="IPR050818">
    <property type="entry name" value="KCNH_animal-type"/>
</dbReference>
<dbReference type="CDD" id="cd00038">
    <property type="entry name" value="CAP_ED"/>
    <property type="match status" value="1"/>
</dbReference>
<dbReference type="SMART" id="SM00100">
    <property type="entry name" value="cNMP"/>
    <property type="match status" value="1"/>
</dbReference>
<keyword evidence="2" id="KW-0813">Transport</keyword>
<dbReference type="InParanoid" id="Q229S7"/>
<dbReference type="PROSITE" id="PS50042">
    <property type="entry name" value="CNMP_BINDING_3"/>
    <property type="match status" value="1"/>
</dbReference>
<dbReference type="GeneID" id="7843186"/>
<dbReference type="Gene3D" id="1.10.287.70">
    <property type="match status" value="1"/>
</dbReference>
<feature type="transmembrane region" description="Helical" evidence="7">
    <location>
        <begin position="474"/>
        <end position="501"/>
    </location>
</feature>
<accession>Q229S7</accession>
<dbReference type="InterPro" id="IPR000595">
    <property type="entry name" value="cNMP-bd_dom"/>
</dbReference>
<keyword evidence="6 7" id="KW-0472">Membrane</keyword>
<dbReference type="InterPro" id="IPR005821">
    <property type="entry name" value="Ion_trans_dom"/>
</dbReference>
<dbReference type="RefSeq" id="XP_001029711.2">
    <property type="nucleotide sequence ID" value="XM_001029711.2"/>
</dbReference>
<dbReference type="EMBL" id="GG662532">
    <property type="protein sequence ID" value="EAR82048.2"/>
    <property type="molecule type" value="Genomic_DNA"/>
</dbReference>
<dbReference type="SUPFAM" id="SSF81324">
    <property type="entry name" value="Voltage-gated potassium channels"/>
    <property type="match status" value="1"/>
</dbReference>
<evidence type="ECO:0000256" key="1">
    <source>
        <dbReference type="ARBA" id="ARBA00004141"/>
    </source>
</evidence>
<gene>
    <name evidence="9" type="ORF">TTHERM_01338520</name>
</gene>